<feature type="region of interest" description="Disordered" evidence="1">
    <location>
        <begin position="60"/>
        <end position="87"/>
    </location>
</feature>
<dbReference type="AlphaFoldDB" id="A0A1R0GM55"/>
<evidence type="ECO:0000313" key="2">
    <source>
        <dbReference type="EMBL" id="OLY77962.1"/>
    </source>
</evidence>
<proteinExistence type="predicted"/>
<accession>A0A1R0GM55</accession>
<name>A0A1R0GM55_9FUNG</name>
<evidence type="ECO:0000256" key="1">
    <source>
        <dbReference type="SAM" id="MobiDB-lite"/>
    </source>
</evidence>
<sequence length="120" mass="12593">MLSLVYSSLSPSRDLRAGTTPLLRLSTLRPLLPVLTTLSVFTAPTVEIIGKNLTGGLGPELNEISSKEDTRSSITGFPAKLTDGSKSSLSLSASIDIESEASLSLSFATSRQAPTSWANP</sequence>
<dbReference type="EMBL" id="LSSL01007511">
    <property type="protein sequence ID" value="OLY77962.1"/>
    <property type="molecule type" value="Genomic_DNA"/>
</dbReference>
<gene>
    <name evidence="2" type="ORF">AYI68_g8001</name>
</gene>
<evidence type="ECO:0000313" key="3">
    <source>
        <dbReference type="Proteomes" id="UP000187455"/>
    </source>
</evidence>
<dbReference type="Proteomes" id="UP000187455">
    <property type="component" value="Unassembled WGS sequence"/>
</dbReference>
<comment type="caution">
    <text evidence="2">The sequence shown here is derived from an EMBL/GenBank/DDBJ whole genome shotgun (WGS) entry which is preliminary data.</text>
</comment>
<protein>
    <submittedName>
        <fullName evidence="2">Uncharacterized protein</fullName>
    </submittedName>
</protein>
<reference evidence="2 3" key="1">
    <citation type="journal article" date="2016" name="Mol. Biol. Evol.">
        <title>Genome-Wide Survey of Gut Fungi (Harpellales) Reveals the First Horizontally Transferred Ubiquitin Gene from a Mosquito Host.</title>
        <authorList>
            <person name="Wang Y."/>
            <person name="White M.M."/>
            <person name="Kvist S."/>
            <person name="Moncalvo J.M."/>
        </authorList>
    </citation>
    <scope>NUCLEOTIDE SEQUENCE [LARGE SCALE GENOMIC DNA]</scope>
    <source>
        <strain evidence="2 3">ALG-7-W6</strain>
    </source>
</reference>
<keyword evidence="3" id="KW-1185">Reference proteome</keyword>
<organism evidence="2 3">
    <name type="scientific">Smittium mucronatum</name>
    <dbReference type="NCBI Taxonomy" id="133383"/>
    <lineage>
        <taxon>Eukaryota</taxon>
        <taxon>Fungi</taxon>
        <taxon>Fungi incertae sedis</taxon>
        <taxon>Zoopagomycota</taxon>
        <taxon>Kickxellomycotina</taxon>
        <taxon>Harpellomycetes</taxon>
        <taxon>Harpellales</taxon>
        <taxon>Legeriomycetaceae</taxon>
        <taxon>Smittium</taxon>
    </lineage>
</organism>